<evidence type="ECO:0000256" key="9">
    <source>
        <dbReference type="ARBA" id="ARBA00023315"/>
    </source>
</evidence>
<dbReference type="EMBL" id="MCGO01000005">
    <property type="protein sequence ID" value="ORY51572.1"/>
    <property type="molecule type" value="Genomic_DNA"/>
</dbReference>
<dbReference type="PANTHER" id="PTHR45884:SF2">
    <property type="entry name" value="N-ACETYLTRANSFERASE ECO"/>
    <property type="match status" value="1"/>
</dbReference>
<protein>
    <submittedName>
        <fullName evidence="13">Uncharacterized protein</fullName>
    </submittedName>
</protein>
<dbReference type="Gene3D" id="3.40.630.30">
    <property type="match status" value="1"/>
</dbReference>
<evidence type="ECO:0000313" key="14">
    <source>
        <dbReference type="Proteomes" id="UP000193642"/>
    </source>
</evidence>
<dbReference type="GO" id="GO:0005634">
    <property type="term" value="C:nucleus"/>
    <property type="evidence" value="ECO:0007669"/>
    <property type="project" value="UniProtKB-SubCell"/>
</dbReference>
<sequence>MLKRKRNETVAPRITSFFTRTTKPTIESLSCGSSCSPPPSTAPSKATTSPSPTTEAPDATTQTTQTTQATQPAPHQHQQQQQPSHRRRPRTVQTILNLGQKNAGRRTCPDCGMRFARSAHDDDVIHAKFHASVIGGIDYNGYANDVVVHDLLSEKIILITMATASPAQKKKCLEILDVVNQELGAVPISPESLARCKLFLYIAKSKVIGCVLAETIESGFRLSAGDIDGVDENEDLISCDSSNSEPAVCGISRVWVSKKHRRNGIAIKLLDACRRRFLFGCTLDKEAMAFSQPTVEGRKLATQYFGKSDFLIYTIGA</sequence>
<dbReference type="InterPro" id="IPR028005">
    <property type="entry name" value="AcTrfase_ESCO_Znf_dom"/>
</dbReference>
<evidence type="ECO:0000256" key="3">
    <source>
        <dbReference type="ARBA" id="ARBA00022679"/>
    </source>
</evidence>
<keyword evidence="6" id="KW-0862">Zinc</keyword>
<evidence type="ECO:0000256" key="2">
    <source>
        <dbReference type="ARBA" id="ARBA00005816"/>
    </source>
</evidence>
<organism evidence="13 14">
    <name type="scientific">Rhizoclosmatium globosum</name>
    <dbReference type="NCBI Taxonomy" id="329046"/>
    <lineage>
        <taxon>Eukaryota</taxon>
        <taxon>Fungi</taxon>
        <taxon>Fungi incertae sedis</taxon>
        <taxon>Chytridiomycota</taxon>
        <taxon>Chytridiomycota incertae sedis</taxon>
        <taxon>Chytridiomycetes</taxon>
        <taxon>Chytridiales</taxon>
        <taxon>Chytriomycetaceae</taxon>
        <taxon>Rhizoclosmatium</taxon>
    </lineage>
</organism>
<evidence type="ECO:0000259" key="11">
    <source>
        <dbReference type="Pfam" id="PF13878"/>
    </source>
</evidence>
<dbReference type="PANTHER" id="PTHR45884">
    <property type="entry name" value="N-ACETYLTRANSFERASE ECO"/>
    <property type="match status" value="1"/>
</dbReference>
<feature type="compositionally biased region" description="Low complexity" evidence="10">
    <location>
        <begin position="42"/>
        <end position="83"/>
    </location>
</feature>
<keyword evidence="14" id="KW-1185">Reference proteome</keyword>
<keyword evidence="9" id="KW-0012">Acyltransferase</keyword>
<proteinExistence type="inferred from homology"/>
<dbReference type="GO" id="GO:0007064">
    <property type="term" value="P:mitotic sister chromatid cohesion"/>
    <property type="evidence" value="ECO:0007669"/>
    <property type="project" value="TreeGrafter"/>
</dbReference>
<reference evidence="13 14" key="1">
    <citation type="submission" date="2016-07" db="EMBL/GenBank/DDBJ databases">
        <title>Pervasive Adenine N6-methylation of Active Genes in Fungi.</title>
        <authorList>
            <consortium name="DOE Joint Genome Institute"/>
            <person name="Mondo S.J."/>
            <person name="Dannebaum R.O."/>
            <person name="Kuo R.C."/>
            <person name="Labutti K."/>
            <person name="Haridas S."/>
            <person name="Kuo A."/>
            <person name="Salamov A."/>
            <person name="Ahrendt S.R."/>
            <person name="Lipzen A."/>
            <person name="Sullivan W."/>
            <person name="Andreopoulos W.B."/>
            <person name="Clum A."/>
            <person name="Lindquist E."/>
            <person name="Daum C."/>
            <person name="Ramamoorthy G.K."/>
            <person name="Gryganskyi A."/>
            <person name="Culley D."/>
            <person name="Magnuson J.K."/>
            <person name="James T.Y."/>
            <person name="O'Malley M.A."/>
            <person name="Stajich J.E."/>
            <person name="Spatafora J.W."/>
            <person name="Visel A."/>
            <person name="Grigoriev I.V."/>
        </authorList>
    </citation>
    <scope>NUCLEOTIDE SEQUENCE [LARGE SCALE GENOMIC DNA]</scope>
    <source>
        <strain evidence="13 14">JEL800</strain>
    </source>
</reference>
<dbReference type="CDD" id="cd04301">
    <property type="entry name" value="NAT_SF"/>
    <property type="match status" value="1"/>
</dbReference>
<feature type="domain" description="N-acetyltransferase ESCO acetyl-transferase" evidence="12">
    <location>
        <begin position="245"/>
        <end position="313"/>
    </location>
</feature>
<evidence type="ECO:0000256" key="8">
    <source>
        <dbReference type="ARBA" id="ARBA00023306"/>
    </source>
</evidence>
<dbReference type="GO" id="GO:0000785">
    <property type="term" value="C:chromatin"/>
    <property type="evidence" value="ECO:0007669"/>
    <property type="project" value="TreeGrafter"/>
</dbReference>
<dbReference type="AlphaFoldDB" id="A0A1Y2CX15"/>
<keyword evidence="4" id="KW-0479">Metal-binding</keyword>
<evidence type="ECO:0000256" key="1">
    <source>
        <dbReference type="ARBA" id="ARBA00004123"/>
    </source>
</evidence>
<keyword evidence="8" id="KW-0131">Cell cycle</keyword>
<name>A0A1Y2CX15_9FUNG</name>
<evidence type="ECO:0000256" key="6">
    <source>
        <dbReference type="ARBA" id="ARBA00022833"/>
    </source>
</evidence>
<evidence type="ECO:0000256" key="5">
    <source>
        <dbReference type="ARBA" id="ARBA00022771"/>
    </source>
</evidence>
<gene>
    <name evidence="13" type="ORF">BCR33DRAFT_712603</name>
</gene>
<dbReference type="Pfam" id="PF13878">
    <property type="entry name" value="zf-C2H2_3"/>
    <property type="match status" value="1"/>
</dbReference>
<feature type="region of interest" description="Disordered" evidence="10">
    <location>
        <begin position="1"/>
        <end position="90"/>
    </location>
</feature>
<keyword evidence="5" id="KW-0863">Zinc-finger</keyword>
<dbReference type="SUPFAM" id="SSF55729">
    <property type="entry name" value="Acyl-CoA N-acyltransferases (Nat)"/>
    <property type="match status" value="1"/>
</dbReference>
<evidence type="ECO:0000259" key="12">
    <source>
        <dbReference type="Pfam" id="PF13880"/>
    </source>
</evidence>
<evidence type="ECO:0000256" key="4">
    <source>
        <dbReference type="ARBA" id="ARBA00022723"/>
    </source>
</evidence>
<dbReference type="InterPro" id="IPR016181">
    <property type="entry name" value="Acyl_CoA_acyltransferase"/>
</dbReference>
<keyword evidence="3" id="KW-0808">Transferase</keyword>
<evidence type="ECO:0000256" key="7">
    <source>
        <dbReference type="ARBA" id="ARBA00023242"/>
    </source>
</evidence>
<dbReference type="GO" id="GO:0008270">
    <property type="term" value="F:zinc ion binding"/>
    <property type="evidence" value="ECO:0007669"/>
    <property type="project" value="UniProtKB-KW"/>
</dbReference>
<dbReference type="OrthoDB" id="428854at2759"/>
<comment type="subcellular location">
    <subcellularLocation>
        <location evidence="1">Nucleus</location>
    </subcellularLocation>
</comment>
<dbReference type="Proteomes" id="UP000193642">
    <property type="component" value="Unassembled WGS sequence"/>
</dbReference>
<evidence type="ECO:0000256" key="10">
    <source>
        <dbReference type="SAM" id="MobiDB-lite"/>
    </source>
</evidence>
<feature type="compositionally biased region" description="Polar residues" evidence="10">
    <location>
        <begin position="16"/>
        <end position="32"/>
    </location>
</feature>
<evidence type="ECO:0000313" key="13">
    <source>
        <dbReference type="EMBL" id="ORY51572.1"/>
    </source>
</evidence>
<dbReference type="STRING" id="329046.A0A1Y2CX15"/>
<keyword evidence="7" id="KW-0539">Nucleus</keyword>
<feature type="domain" description="N-acetyltransferase ESCO zinc-finger" evidence="11">
    <location>
        <begin position="93"/>
        <end position="131"/>
    </location>
</feature>
<comment type="similarity">
    <text evidence="2">Belongs to the acetyltransferase family. ECO subfamily.</text>
</comment>
<dbReference type="InterPro" id="IPR028009">
    <property type="entry name" value="ESCO_Acetyltransf_dom"/>
</dbReference>
<dbReference type="GO" id="GO:0061733">
    <property type="term" value="F:protein-lysine-acetyltransferase activity"/>
    <property type="evidence" value="ECO:0007669"/>
    <property type="project" value="TreeGrafter"/>
</dbReference>
<accession>A0A1Y2CX15</accession>
<comment type="caution">
    <text evidence="13">The sequence shown here is derived from an EMBL/GenBank/DDBJ whole genome shotgun (WGS) entry which is preliminary data.</text>
</comment>
<dbReference type="Pfam" id="PF13880">
    <property type="entry name" value="Acetyltransf_13"/>
    <property type="match status" value="1"/>
</dbReference>